<feature type="compositionally biased region" description="Polar residues" evidence="1">
    <location>
        <begin position="87"/>
        <end position="101"/>
    </location>
</feature>
<evidence type="ECO:0000259" key="2">
    <source>
        <dbReference type="PROSITE" id="PS51089"/>
    </source>
</evidence>
<dbReference type="GO" id="GO:0015629">
    <property type="term" value="C:actin cytoskeleton"/>
    <property type="evidence" value="ECO:0007669"/>
    <property type="project" value="TreeGrafter"/>
</dbReference>
<dbReference type="InterPro" id="IPR036886">
    <property type="entry name" value="Villin_headpiece_dom_sf"/>
</dbReference>
<keyword evidence="4" id="KW-1185">Reference proteome</keyword>
<feature type="compositionally biased region" description="Polar residues" evidence="1">
    <location>
        <begin position="428"/>
        <end position="437"/>
    </location>
</feature>
<feature type="region of interest" description="Disordered" evidence="1">
    <location>
        <begin position="758"/>
        <end position="815"/>
    </location>
</feature>
<dbReference type="PANTHER" id="PTHR11977">
    <property type="entry name" value="VILLIN"/>
    <property type="match status" value="1"/>
</dbReference>
<feature type="domain" description="HP" evidence="2">
    <location>
        <begin position="1237"/>
        <end position="1304"/>
    </location>
</feature>
<feature type="compositionally biased region" description="Low complexity" evidence="1">
    <location>
        <begin position="144"/>
        <end position="156"/>
    </location>
</feature>
<dbReference type="GO" id="GO:0051015">
    <property type="term" value="F:actin filament binding"/>
    <property type="evidence" value="ECO:0007669"/>
    <property type="project" value="InterPro"/>
</dbReference>
<organism evidence="4">
    <name type="scientific">Salpingoeca rosetta (strain ATCC 50818 / BSB-021)</name>
    <dbReference type="NCBI Taxonomy" id="946362"/>
    <lineage>
        <taxon>Eukaryota</taxon>
        <taxon>Choanoflagellata</taxon>
        <taxon>Craspedida</taxon>
        <taxon>Salpingoecidae</taxon>
        <taxon>Salpingoeca</taxon>
    </lineage>
</organism>
<dbReference type="SMART" id="SM00153">
    <property type="entry name" value="VHP"/>
    <property type="match status" value="1"/>
</dbReference>
<name>F2U5G4_SALR5</name>
<dbReference type="GO" id="GO:0008154">
    <property type="term" value="P:actin polymerization or depolymerization"/>
    <property type="evidence" value="ECO:0007669"/>
    <property type="project" value="TreeGrafter"/>
</dbReference>
<feature type="compositionally biased region" description="Low complexity" evidence="1">
    <location>
        <begin position="382"/>
        <end position="400"/>
    </location>
</feature>
<dbReference type="Gene3D" id="1.10.950.10">
    <property type="entry name" value="Villin headpiece domain"/>
    <property type="match status" value="1"/>
</dbReference>
<dbReference type="InterPro" id="IPR007123">
    <property type="entry name" value="Gelsolin-like_dom"/>
</dbReference>
<dbReference type="Pfam" id="PF00626">
    <property type="entry name" value="Gelsolin"/>
    <property type="match status" value="1"/>
</dbReference>
<feature type="region of interest" description="Disordered" evidence="1">
    <location>
        <begin position="1102"/>
        <end position="1122"/>
    </location>
</feature>
<feature type="region of interest" description="Disordered" evidence="1">
    <location>
        <begin position="712"/>
        <end position="734"/>
    </location>
</feature>
<feature type="region of interest" description="Disordered" evidence="1">
    <location>
        <begin position="480"/>
        <end position="680"/>
    </location>
</feature>
<feature type="compositionally biased region" description="Polar residues" evidence="1">
    <location>
        <begin position="536"/>
        <end position="547"/>
    </location>
</feature>
<feature type="region of interest" description="Disordered" evidence="1">
    <location>
        <begin position="961"/>
        <end position="985"/>
    </location>
</feature>
<feature type="compositionally biased region" description="Low complexity" evidence="1">
    <location>
        <begin position="105"/>
        <end position="126"/>
    </location>
</feature>
<dbReference type="InterPro" id="IPR007122">
    <property type="entry name" value="Villin/Gelsolin"/>
</dbReference>
<feature type="compositionally biased region" description="Low complexity" evidence="1">
    <location>
        <begin position="712"/>
        <end position="724"/>
    </location>
</feature>
<feature type="compositionally biased region" description="Basic and acidic residues" evidence="1">
    <location>
        <begin position="622"/>
        <end position="632"/>
    </location>
</feature>
<feature type="compositionally biased region" description="Basic and acidic residues" evidence="1">
    <location>
        <begin position="1154"/>
        <end position="1163"/>
    </location>
</feature>
<dbReference type="STRING" id="946362.F2U5G4"/>
<dbReference type="KEGG" id="sre:PTSG_03811"/>
<accession>F2U5G4</accession>
<feature type="region of interest" description="Disordered" evidence="1">
    <location>
        <begin position="424"/>
        <end position="447"/>
    </location>
</feature>
<dbReference type="InterPro" id="IPR003128">
    <property type="entry name" value="Villin_headpiece"/>
</dbReference>
<feature type="region of interest" description="Disordered" evidence="1">
    <location>
        <begin position="1"/>
        <end position="304"/>
    </location>
</feature>
<dbReference type="SUPFAM" id="SSF47050">
    <property type="entry name" value="VHP, Villin headpiece domain"/>
    <property type="match status" value="1"/>
</dbReference>
<dbReference type="SMART" id="SM00262">
    <property type="entry name" value="GEL"/>
    <property type="match status" value="2"/>
</dbReference>
<feature type="compositionally biased region" description="Low complexity" evidence="1">
    <location>
        <begin position="574"/>
        <end position="583"/>
    </location>
</feature>
<dbReference type="GO" id="GO:0005737">
    <property type="term" value="C:cytoplasm"/>
    <property type="evidence" value="ECO:0007669"/>
    <property type="project" value="TreeGrafter"/>
</dbReference>
<feature type="compositionally biased region" description="Basic residues" evidence="1">
    <location>
        <begin position="779"/>
        <end position="793"/>
    </location>
</feature>
<proteinExistence type="predicted"/>
<feature type="compositionally biased region" description="Low complexity" evidence="1">
    <location>
        <begin position="47"/>
        <end position="86"/>
    </location>
</feature>
<reference evidence="3" key="1">
    <citation type="submission" date="2009-08" db="EMBL/GenBank/DDBJ databases">
        <title>Annotation of Salpingoeca rosetta.</title>
        <authorList>
            <consortium name="The Broad Institute Genome Sequencing Platform"/>
            <person name="Russ C."/>
            <person name="Cuomo C."/>
            <person name="Burger G."/>
            <person name="Gray M.W."/>
            <person name="Holland P.W.H."/>
            <person name="King N."/>
            <person name="Lang F.B.F."/>
            <person name="Roger A.J."/>
            <person name="Ruiz-Trillo I."/>
            <person name="Young S.K."/>
            <person name="Zeng Q."/>
            <person name="Gargeya S."/>
            <person name="Alvarado L."/>
            <person name="Berlin A."/>
            <person name="Chapman S.B."/>
            <person name="Chen Z."/>
            <person name="Freedman E."/>
            <person name="Gellesch M."/>
            <person name="Goldberg J."/>
            <person name="Griggs A."/>
            <person name="Gujja S."/>
            <person name="Heilman E."/>
            <person name="Heiman D."/>
            <person name="Howarth C."/>
            <person name="Mehta T."/>
            <person name="Neiman D."/>
            <person name="Pearson M."/>
            <person name="Roberts A."/>
            <person name="Saif S."/>
            <person name="Shea T."/>
            <person name="Shenoy N."/>
            <person name="Sisk P."/>
            <person name="Stolte C."/>
            <person name="Sykes S."/>
            <person name="White J."/>
            <person name="Yandava C."/>
            <person name="Haas B."/>
            <person name="Nusbaum C."/>
            <person name="Birren B."/>
        </authorList>
    </citation>
    <scope>NUCLEOTIDE SEQUENCE [LARGE SCALE GENOMIC DNA]</scope>
    <source>
        <strain evidence="3">ATCC 50818</strain>
    </source>
</reference>
<feature type="compositionally biased region" description="Low complexity" evidence="1">
    <location>
        <begin position="1107"/>
        <end position="1121"/>
    </location>
</feature>
<evidence type="ECO:0000313" key="4">
    <source>
        <dbReference type="Proteomes" id="UP000007799"/>
    </source>
</evidence>
<feature type="compositionally biased region" description="Basic and acidic residues" evidence="1">
    <location>
        <begin position="9"/>
        <end position="35"/>
    </location>
</feature>
<feature type="compositionally biased region" description="Low complexity" evidence="1">
    <location>
        <begin position="260"/>
        <end position="286"/>
    </location>
</feature>
<protein>
    <recommendedName>
        <fullName evidence="2">HP domain-containing protein</fullName>
    </recommendedName>
</protein>
<feature type="compositionally biased region" description="Low complexity" evidence="1">
    <location>
        <begin position="1204"/>
        <end position="1235"/>
    </location>
</feature>
<evidence type="ECO:0000313" key="3">
    <source>
        <dbReference type="EMBL" id="EGD83180.1"/>
    </source>
</evidence>
<dbReference type="InterPro" id="IPR029006">
    <property type="entry name" value="ADF-H/Gelsolin-like_dom_sf"/>
</dbReference>
<feature type="compositionally biased region" description="Polar residues" evidence="1">
    <location>
        <begin position="758"/>
        <end position="777"/>
    </location>
</feature>
<feature type="compositionally biased region" description="Basic and acidic residues" evidence="1">
    <location>
        <begin position="548"/>
        <end position="571"/>
    </location>
</feature>
<gene>
    <name evidence="3" type="ORF">PTSG_03811</name>
</gene>
<dbReference type="InParanoid" id="F2U5G4"/>
<dbReference type="PROSITE" id="PS51089">
    <property type="entry name" value="HP"/>
    <property type="match status" value="1"/>
</dbReference>
<dbReference type="Pfam" id="PF02209">
    <property type="entry name" value="VHP"/>
    <property type="match status" value="1"/>
</dbReference>
<evidence type="ECO:0000256" key="1">
    <source>
        <dbReference type="SAM" id="MobiDB-lite"/>
    </source>
</evidence>
<dbReference type="EMBL" id="GL832962">
    <property type="protein sequence ID" value="EGD83180.1"/>
    <property type="molecule type" value="Genomic_DNA"/>
</dbReference>
<feature type="region of interest" description="Disordered" evidence="1">
    <location>
        <begin position="340"/>
        <end position="409"/>
    </location>
</feature>
<feature type="compositionally biased region" description="Low complexity" evidence="1">
    <location>
        <begin position="206"/>
        <end position="227"/>
    </location>
</feature>
<feature type="compositionally biased region" description="Low complexity" evidence="1">
    <location>
        <begin position="639"/>
        <end position="667"/>
    </location>
</feature>
<feature type="compositionally biased region" description="Basic residues" evidence="1">
    <location>
        <begin position="600"/>
        <end position="609"/>
    </location>
</feature>
<dbReference type="PANTHER" id="PTHR11977:SF130">
    <property type="entry name" value="SEVERIN"/>
    <property type="match status" value="1"/>
</dbReference>
<dbReference type="RefSeq" id="XP_004995544.1">
    <property type="nucleotide sequence ID" value="XM_004995487.1"/>
</dbReference>
<dbReference type="SUPFAM" id="SSF55753">
    <property type="entry name" value="Actin depolymerizing proteins"/>
    <property type="match status" value="2"/>
</dbReference>
<dbReference type="Proteomes" id="UP000007799">
    <property type="component" value="Unassembled WGS sequence"/>
</dbReference>
<dbReference type="GeneID" id="16076124"/>
<dbReference type="Gene3D" id="3.40.20.10">
    <property type="entry name" value="Severin"/>
    <property type="match status" value="2"/>
</dbReference>
<feature type="region of interest" description="Disordered" evidence="1">
    <location>
        <begin position="1154"/>
        <end position="1240"/>
    </location>
</feature>
<feature type="compositionally biased region" description="Low complexity" evidence="1">
    <location>
        <begin position="498"/>
        <end position="524"/>
    </location>
</feature>
<sequence length="1307" mass="141605">MAQRQLRKLTSDFDEHSKGVEERLRQRRLERERRLKQQRAQMQQLDAKASAVLSSTSATTSRTATGTTPSTSYRSSYTSTTSLYSSPRATYSSSRTYTPASTRLGRPQPTGTSTPSSTSTTSSRRGYPGDDGIGTPPARLVGRTSASSSSSSLTSAPRAPVLAEVRPSSREASSSRRRKSSSSSSAEHTPHYLTPTQASLRRANRSPTASASSSTTSITVPASATTPVRASRTSSATNLRKPGSGSGSGSNRSSTRDSRSGSGTASGNNSGRTTPRATAAAATPPAGSNEHSRPSSSSSSVEGAEACCRRLASITADLERRHGMRTKQLGNILKDVFEETGVQSPRRATPGTRLHRSSNTAVSSPPPPPVFDEHVAADTDSDGAGSSANSSNRPSALSSRQGSLTDKQQKKVTFAERLVEENVFAIPSPNQSPNTSRVAPKPPKASDAEDLDALLAGENLTDAETSVLLAELDIEEEVISTSPRAKTGDDDDECKLTAADTNDVSASTSSSASAASRGVVSGVRTPAAEQRDLRNVLSSARKQQHQQQPERELDAREEGGDDWRAEVEQRARNKQQQQQQAQKELSTAVSHIEDRDERRRAKRNLRRQQQKQALDMQTAKAEQSRQRLRDNVDQPSSLAKPVSAATPAATKKPAAAAAAASRQPARAGPTKRSHNDDDDDDMWAEAQAELTADPDMDLSDILDHTSAAESAITTTTATRPSATSGGAKSPQISGYDDVCRDANMLDHSAQRARIELAQQRNVRSRSNTVGSPRTARQNAGHRHHHQHHQHEHRQQKTDVSARAGPGRHITVSGTDAKKEFAGHSLAYMMNQQAMHGRDELRTTGARLTPTGQPELNRTHFQRQPSLYRVCGRVRACMQRLPLHFSSLSQRECFVLDAVGTLYVWEGQTSKRVTRAFAHSIAIDISDEEYGTRASIHKVHGDSPADHHLQALQRVLEGDVEHIGTGTNTDTHTRTGTEAATTSSDADDGGDAAALAYMRGCQLYDVVGSPVMLSSGREMSRLQLVSAKAFAVVCPDEVYLWLGSRFDKSLHAPAQSMVDTLRGDRPVFVEREGLESIIFRHKFAHWADVHKEYFSADDDDDHTGAGISNNKPANASSNNTSNVPRFASVQMPLRDTGGRGHGDSHIGHFGEEAQHALESERTHSEAVLGGKHAPTSSSSSHRRHHDDDDDDDNNNNTLRDRHARSAVSASASAGTVSSNTRRASSTSSTPGRSFPSRAERTHFYTYDQLTAMQRLGRMPEDVDPTAPEQALTRRDFLECFGMTPEDFAYLPRWSRMQQSKRVFLQSDA</sequence>
<feature type="compositionally biased region" description="Low complexity" evidence="1">
    <location>
        <begin position="963"/>
        <end position="983"/>
    </location>
</feature>